<organism evidence="13 14">
    <name type="scientific">Triplophysa rosa</name>
    <name type="common">Cave loach</name>
    <dbReference type="NCBI Taxonomy" id="992332"/>
    <lineage>
        <taxon>Eukaryota</taxon>
        <taxon>Metazoa</taxon>
        <taxon>Chordata</taxon>
        <taxon>Craniata</taxon>
        <taxon>Vertebrata</taxon>
        <taxon>Euteleostomi</taxon>
        <taxon>Actinopterygii</taxon>
        <taxon>Neopterygii</taxon>
        <taxon>Teleostei</taxon>
        <taxon>Ostariophysi</taxon>
        <taxon>Cypriniformes</taxon>
        <taxon>Nemacheilidae</taxon>
        <taxon>Triplophysa</taxon>
    </lineage>
</organism>
<dbReference type="CDD" id="cd14968">
    <property type="entry name" value="7tmA_Adenosine_R"/>
    <property type="match status" value="1"/>
</dbReference>
<dbReference type="GO" id="GO:0045202">
    <property type="term" value="C:synapse"/>
    <property type="evidence" value="ECO:0007669"/>
    <property type="project" value="TreeGrafter"/>
</dbReference>
<accession>A0A9W7WTB8</accession>
<comment type="subcellular location">
    <subcellularLocation>
        <location evidence="1 11">Cell membrane</location>
        <topology evidence="1 11">Multi-pass membrane protein</topology>
    </subcellularLocation>
</comment>
<sequence length="376" mass="42200">MLIRLKPHRLKNTRDGEMKGNLRQQLNTSGSRRATGEEKLASNMANTSTQEVIENGEKIDVMYISIESTIALASVLGNVLVVLVVAKNQGLRDPTFCFIVSLALADIAVGVLVIPLAVVISLGLMTPFYTCLFISCLLVMITQSSILSLLAIAIDRFLRVKIPTRYNTVVTQQRAWVAVGMCWILSFLTGLVPMTGWHRSPPQNASTELIECQFINVISLNYMVYFNFFGWVVAPLTIMAGLYAEIFRIIRRQLNRRAEATSDSSKYYRKELNLAKSLALVLFLFALCWLPLHIMNCIVFFCPKCIVPRSAFFVGIFMSHSNSALNPLVYAFRIQRFQDTLCQIIQRFVLCRTSTSPIQHGAGPIAEKTQATTERQ</sequence>
<feature type="transmembrane region" description="Helical" evidence="11">
    <location>
        <begin position="278"/>
        <end position="301"/>
    </location>
</feature>
<keyword evidence="3 11" id="KW-0812">Transmembrane</keyword>
<proteinExistence type="inferred from homology"/>
<dbReference type="EMBL" id="JAFHDT010000007">
    <property type="protein sequence ID" value="KAI7808097.1"/>
    <property type="molecule type" value="Genomic_DNA"/>
</dbReference>
<reference evidence="13" key="1">
    <citation type="submission" date="2021-02" db="EMBL/GenBank/DDBJ databases">
        <title>Comparative genomics reveals that relaxation of natural selection precedes convergent phenotypic evolution of cavefish.</title>
        <authorList>
            <person name="Peng Z."/>
        </authorList>
    </citation>
    <scope>NUCLEOTIDE SEQUENCE</scope>
    <source>
        <tissue evidence="13">Muscle</tissue>
    </source>
</reference>
<dbReference type="SUPFAM" id="SSF81321">
    <property type="entry name" value="Family A G protein-coupled receptor-like"/>
    <property type="match status" value="1"/>
</dbReference>
<keyword evidence="10 11" id="KW-0807">Transducer</keyword>
<evidence type="ECO:0000256" key="11">
    <source>
        <dbReference type="RuleBase" id="RU201114"/>
    </source>
</evidence>
<evidence type="ECO:0000256" key="4">
    <source>
        <dbReference type="ARBA" id="ARBA00022989"/>
    </source>
</evidence>
<keyword evidence="2 11" id="KW-1003">Cell membrane</keyword>
<dbReference type="PANTHER" id="PTHR24246">
    <property type="entry name" value="OLFACTORY RECEPTOR AND ADENOSINE RECEPTOR"/>
    <property type="match status" value="1"/>
</dbReference>
<dbReference type="AlphaFoldDB" id="A0A9W7WTB8"/>
<name>A0A9W7WTB8_TRIRA</name>
<feature type="transmembrane region" description="Helical" evidence="11">
    <location>
        <begin position="175"/>
        <end position="194"/>
    </location>
</feature>
<dbReference type="OrthoDB" id="284782at2759"/>
<feature type="transmembrane region" description="Helical" evidence="11">
    <location>
        <begin position="61"/>
        <end position="84"/>
    </location>
</feature>
<keyword evidence="4 11" id="KW-1133">Transmembrane helix</keyword>
<keyword evidence="5 11" id="KW-0297">G-protein coupled receptor</keyword>
<feature type="transmembrane region" description="Helical" evidence="11">
    <location>
        <begin position="96"/>
        <end position="120"/>
    </location>
</feature>
<dbReference type="PRINTS" id="PR00237">
    <property type="entry name" value="GPCRRHODOPSN"/>
</dbReference>
<keyword evidence="7 11" id="KW-1015">Disulfide bond</keyword>
<dbReference type="InterPro" id="IPR001634">
    <property type="entry name" value="Adenosn_rcpt"/>
</dbReference>
<evidence type="ECO:0000256" key="10">
    <source>
        <dbReference type="ARBA" id="ARBA00023224"/>
    </source>
</evidence>
<evidence type="ECO:0000256" key="1">
    <source>
        <dbReference type="ARBA" id="ARBA00004651"/>
    </source>
</evidence>
<feature type="transmembrane region" description="Helical" evidence="11">
    <location>
        <begin position="132"/>
        <end position="154"/>
    </location>
</feature>
<gene>
    <name evidence="13" type="ORF">IRJ41_015603</name>
</gene>
<dbReference type="Gene3D" id="1.20.1070.10">
    <property type="entry name" value="Rhodopsin 7-helix transmembrane proteins"/>
    <property type="match status" value="1"/>
</dbReference>
<evidence type="ECO:0000256" key="5">
    <source>
        <dbReference type="ARBA" id="ARBA00023040"/>
    </source>
</evidence>
<evidence type="ECO:0000313" key="13">
    <source>
        <dbReference type="EMBL" id="KAI7808097.1"/>
    </source>
</evidence>
<dbReference type="Proteomes" id="UP001059041">
    <property type="component" value="Linkage Group LG7"/>
</dbReference>
<dbReference type="GO" id="GO:0001609">
    <property type="term" value="F:G protein-coupled adenosine receptor activity"/>
    <property type="evidence" value="ECO:0007669"/>
    <property type="project" value="UniProtKB-UniRule"/>
</dbReference>
<dbReference type="SMART" id="SM01381">
    <property type="entry name" value="7TM_GPCR_Srsx"/>
    <property type="match status" value="1"/>
</dbReference>
<dbReference type="Pfam" id="PF00001">
    <property type="entry name" value="7tm_1"/>
    <property type="match status" value="1"/>
</dbReference>
<dbReference type="PROSITE" id="PS00237">
    <property type="entry name" value="G_PROTEIN_RECEP_F1_1"/>
    <property type="match status" value="1"/>
</dbReference>
<keyword evidence="8 11" id="KW-0675">Receptor</keyword>
<dbReference type="GO" id="GO:0005886">
    <property type="term" value="C:plasma membrane"/>
    <property type="evidence" value="ECO:0007669"/>
    <property type="project" value="UniProtKB-SubCell"/>
</dbReference>
<evidence type="ECO:0000256" key="6">
    <source>
        <dbReference type="ARBA" id="ARBA00023136"/>
    </source>
</evidence>
<keyword evidence="9 11" id="KW-0325">Glycoprotein</keyword>
<dbReference type="InterPro" id="IPR000276">
    <property type="entry name" value="GPCR_Rhodpsn"/>
</dbReference>
<evidence type="ECO:0000259" key="12">
    <source>
        <dbReference type="PROSITE" id="PS50262"/>
    </source>
</evidence>
<dbReference type="InterPro" id="IPR017452">
    <property type="entry name" value="GPCR_Rhodpsn_7TM"/>
</dbReference>
<keyword evidence="14" id="KW-1185">Reference proteome</keyword>
<dbReference type="GO" id="GO:0030425">
    <property type="term" value="C:dendrite"/>
    <property type="evidence" value="ECO:0007669"/>
    <property type="project" value="TreeGrafter"/>
</dbReference>
<evidence type="ECO:0000256" key="8">
    <source>
        <dbReference type="ARBA" id="ARBA00023170"/>
    </source>
</evidence>
<keyword evidence="6 11" id="KW-0472">Membrane</keyword>
<feature type="transmembrane region" description="Helical" evidence="11">
    <location>
        <begin position="228"/>
        <end position="247"/>
    </location>
</feature>
<evidence type="ECO:0000256" key="3">
    <source>
        <dbReference type="ARBA" id="ARBA00022692"/>
    </source>
</evidence>
<protein>
    <submittedName>
        <fullName evidence="13">Adenosine receptor A1-like</fullName>
    </submittedName>
</protein>
<dbReference type="PROSITE" id="PS50262">
    <property type="entry name" value="G_PROTEIN_RECEP_F1_2"/>
    <property type="match status" value="1"/>
</dbReference>
<dbReference type="PRINTS" id="PR00424">
    <property type="entry name" value="ADENOSINER"/>
</dbReference>
<comment type="caution">
    <text evidence="13">The sequence shown here is derived from an EMBL/GenBank/DDBJ whole genome shotgun (WGS) entry which is preliminary data.</text>
</comment>
<feature type="domain" description="G-protein coupled receptors family 1 profile" evidence="12">
    <location>
        <begin position="77"/>
        <end position="330"/>
    </location>
</feature>
<evidence type="ECO:0000256" key="9">
    <source>
        <dbReference type="ARBA" id="ARBA00023180"/>
    </source>
</evidence>
<dbReference type="PANTHER" id="PTHR24246:SF52">
    <property type="entry name" value="ADENOSINE RECEPTOR A1-LIKE"/>
    <property type="match status" value="1"/>
</dbReference>
<evidence type="ECO:0000256" key="2">
    <source>
        <dbReference type="ARBA" id="ARBA00022475"/>
    </source>
</evidence>
<evidence type="ECO:0000313" key="14">
    <source>
        <dbReference type="Proteomes" id="UP001059041"/>
    </source>
</evidence>
<evidence type="ECO:0000256" key="7">
    <source>
        <dbReference type="ARBA" id="ARBA00023157"/>
    </source>
</evidence>
<comment type="similarity">
    <text evidence="11">Belongs to the G-protein coupled receptor 1 family.</text>
</comment>